<dbReference type="SUPFAM" id="SSF48264">
    <property type="entry name" value="Cytochrome P450"/>
    <property type="match status" value="1"/>
</dbReference>
<evidence type="ECO:0000256" key="11">
    <source>
        <dbReference type="ARBA" id="ARBA00023136"/>
    </source>
</evidence>
<keyword evidence="16" id="KW-1185">Reference proteome</keyword>
<sequence>MEALQVPYAILGWSVSTLVVGWLLHWVYKWRHPPCNGKLPPGSMGFPIVGETFQFFRPSPSLGIPVFYKERLNRYGPVFRTSLVGQPVVVSLDAEVNRFIFQQEGKLFRSWYPDTSNSIFGKESINSYDGILHRYVRGLAARDFGLNNLKGPFLTEMADVVATSLQAWAAQPSIEVKEAISNMIFDMTAKKLIGVDVARARELRKNYESFFQGLIAFPLYVPGTTFYRCMQGRKKVQSVLKELLKERLSAPEKRHGDLLDIVVDDLQSEKPVATDKFAIDAIAALLFASFATIASTLSVAMKFLTDNPKVVEALTEEHETILKKREGVNSSITWDEYKSMTFTAQVMNEITRVGNVAPGIFRKSLKDVQVNGYTIPAGWLVMISPMAVHLNPRLFEDPLTFNPWRWQDNKSTLLRNFMPFGGGIRLCVGAEFSKVLIALFIHTLVTNYRWREVKGGDVLRISEIVFPQGYHIQLLPRT</sequence>
<evidence type="ECO:0000256" key="8">
    <source>
        <dbReference type="ARBA" id="ARBA00023002"/>
    </source>
</evidence>
<dbReference type="eggNOG" id="KOG0157">
    <property type="taxonomic scope" value="Eukaryota"/>
</dbReference>
<keyword evidence="10 13" id="KW-0503">Monooxygenase</keyword>
<protein>
    <recommendedName>
        <fullName evidence="17">Cytochrome P450</fullName>
    </recommendedName>
</protein>
<dbReference type="GO" id="GO:0010268">
    <property type="term" value="P:brassinosteroid homeostasis"/>
    <property type="evidence" value="ECO:0000318"/>
    <property type="project" value="GO_Central"/>
</dbReference>
<keyword evidence="8 13" id="KW-0560">Oxidoreductase</keyword>
<dbReference type="GO" id="GO:0020037">
    <property type="term" value="F:heme binding"/>
    <property type="evidence" value="ECO:0007669"/>
    <property type="project" value="InterPro"/>
</dbReference>
<dbReference type="PRINTS" id="PR00463">
    <property type="entry name" value="EP450I"/>
</dbReference>
<keyword evidence="5 14" id="KW-0812">Transmembrane</keyword>
<dbReference type="STRING" id="4558.A0A1B6QP84"/>
<comment type="subcellular location">
    <subcellularLocation>
        <location evidence="2">Membrane</location>
    </subcellularLocation>
</comment>
<dbReference type="EMBL" id="CM000760">
    <property type="protein sequence ID" value="KXG39740.1"/>
    <property type="molecule type" value="Genomic_DNA"/>
</dbReference>
<dbReference type="FunFam" id="1.10.630.10:FF:000020">
    <property type="entry name" value="Cytochrome P450 family protein"/>
    <property type="match status" value="1"/>
</dbReference>
<dbReference type="GO" id="GO:0016705">
    <property type="term" value="F:oxidoreductase activity, acting on paired donors, with incorporation or reduction of molecular oxygen"/>
    <property type="evidence" value="ECO:0007669"/>
    <property type="project" value="InterPro"/>
</dbReference>
<keyword evidence="4 12" id="KW-0349">Heme</keyword>
<dbReference type="AlphaFoldDB" id="A0A1B6QP84"/>
<evidence type="ECO:0000256" key="5">
    <source>
        <dbReference type="ARBA" id="ARBA00022692"/>
    </source>
</evidence>
<dbReference type="InParanoid" id="A0A1B6QP84"/>
<proteinExistence type="inferred from homology"/>
<dbReference type="PANTHER" id="PTHR24286:SF259">
    <property type="entry name" value="CYTOCHROME P450"/>
    <property type="match status" value="1"/>
</dbReference>
<dbReference type="FunCoup" id="A0A1B6QP84">
    <property type="interactions" value="300"/>
</dbReference>
<evidence type="ECO:0000256" key="7">
    <source>
        <dbReference type="ARBA" id="ARBA00022989"/>
    </source>
</evidence>
<evidence type="ECO:0008006" key="17">
    <source>
        <dbReference type="Google" id="ProtNLM"/>
    </source>
</evidence>
<dbReference type="OrthoDB" id="1372046at2759"/>
<dbReference type="InterPro" id="IPR001128">
    <property type="entry name" value="Cyt_P450"/>
</dbReference>
<dbReference type="Gene3D" id="1.10.630.10">
    <property type="entry name" value="Cytochrome P450"/>
    <property type="match status" value="1"/>
</dbReference>
<comment type="similarity">
    <text evidence="3 13">Belongs to the cytochrome P450 family.</text>
</comment>
<organism evidence="15 16">
    <name type="scientific">Sorghum bicolor</name>
    <name type="common">Sorghum</name>
    <name type="synonym">Sorghum vulgare</name>
    <dbReference type="NCBI Taxonomy" id="4558"/>
    <lineage>
        <taxon>Eukaryota</taxon>
        <taxon>Viridiplantae</taxon>
        <taxon>Streptophyta</taxon>
        <taxon>Embryophyta</taxon>
        <taxon>Tracheophyta</taxon>
        <taxon>Spermatophyta</taxon>
        <taxon>Magnoliopsida</taxon>
        <taxon>Liliopsida</taxon>
        <taxon>Poales</taxon>
        <taxon>Poaceae</taxon>
        <taxon>PACMAD clade</taxon>
        <taxon>Panicoideae</taxon>
        <taxon>Andropogonodae</taxon>
        <taxon>Andropogoneae</taxon>
        <taxon>Sorghinae</taxon>
        <taxon>Sorghum</taxon>
    </lineage>
</organism>
<dbReference type="OMA" id="KFTTQVT"/>
<dbReference type="Pfam" id="PF00067">
    <property type="entry name" value="p450"/>
    <property type="match status" value="1"/>
</dbReference>
<evidence type="ECO:0000256" key="3">
    <source>
        <dbReference type="ARBA" id="ARBA00010617"/>
    </source>
</evidence>
<evidence type="ECO:0000256" key="6">
    <source>
        <dbReference type="ARBA" id="ARBA00022723"/>
    </source>
</evidence>
<dbReference type="Gramene" id="KXG39740">
    <property type="protein sequence ID" value="KXG39740"/>
    <property type="gene ID" value="SORBI_3001G430600"/>
</dbReference>
<dbReference type="InterPro" id="IPR036396">
    <property type="entry name" value="Cyt_P450_sf"/>
</dbReference>
<feature type="transmembrane region" description="Helical" evidence="14">
    <location>
        <begin position="277"/>
        <end position="301"/>
    </location>
</feature>
<evidence type="ECO:0000256" key="12">
    <source>
        <dbReference type="PIRSR" id="PIRSR602401-1"/>
    </source>
</evidence>
<evidence type="ECO:0000256" key="2">
    <source>
        <dbReference type="ARBA" id="ARBA00004370"/>
    </source>
</evidence>
<evidence type="ECO:0000256" key="14">
    <source>
        <dbReference type="SAM" id="Phobius"/>
    </source>
</evidence>
<evidence type="ECO:0000256" key="10">
    <source>
        <dbReference type="ARBA" id="ARBA00023033"/>
    </source>
</evidence>
<evidence type="ECO:0000256" key="13">
    <source>
        <dbReference type="RuleBase" id="RU000461"/>
    </source>
</evidence>
<dbReference type="InterPro" id="IPR002401">
    <property type="entry name" value="Cyt_P450_E_grp-I"/>
</dbReference>
<dbReference type="PANTHER" id="PTHR24286">
    <property type="entry name" value="CYTOCHROME P450 26"/>
    <property type="match status" value="1"/>
</dbReference>
<keyword evidence="9 12" id="KW-0408">Iron</keyword>
<evidence type="ECO:0000256" key="1">
    <source>
        <dbReference type="ARBA" id="ARBA00001971"/>
    </source>
</evidence>
<feature type="transmembrane region" description="Helical" evidence="14">
    <location>
        <begin position="6"/>
        <end position="28"/>
    </location>
</feature>
<dbReference type="GO" id="GO:0016020">
    <property type="term" value="C:membrane"/>
    <property type="evidence" value="ECO:0007669"/>
    <property type="project" value="UniProtKB-SubCell"/>
</dbReference>
<dbReference type="GO" id="GO:0016132">
    <property type="term" value="P:brassinosteroid biosynthetic process"/>
    <property type="evidence" value="ECO:0000318"/>
    <property type="project" value="GO_Central"/>
</dbReference>
<dbReference type="GO" id="GO:0005506">
    <property type="term" value="F:iron ion binding"/>
    <property type="evidence" value="ECO:0007669"/>
    <property type="project" value="InterPro"/>
</dbReference>
<accession>A0A1B6QP84</accession>
<comment type="cofactor">
    <cofactor evidence="1 12">
        <name>heme</name>
        <dbReference type="ChEBI" id="CHEBI:30413"/>
    </cofactor>
</comment>
<gene>
    <name evidence="15" type="ORF">SORBI_3001G430600</name>
</gene>
<keyword evidence="11 14" id="KW-0472">Membrane</keyword>
<evidence type="ECO:0000313" key="15">
    <source>
        <dbReference type="EMBL" id="KXG39740.1"/>
    </source>
</evidence>
<feature type="binding site" description="axial binding residue" evidence="12">
    <location>
        <position position="427"/>
    </location>
    <ligand>
        <name>heme</name>
        <dbReference type="ChEBI" id="CHEBI:30413"/>
    </ligand>
    <ligandPart>
        <name>Fe</name>
        <dbReference type="ChEBI" id="CHEBI:18248"/>
    </ligandPart>
</feature>
<evidence type="ECO:0000256" key="4">
    <source>
        <dbReference type="ARBA" id="ARBA00022617"/>
    </source>
</evidence>
<keyword evidence="6 12" id="KW-0479">Metal-binding</keyword>
<evidence type="ECO:0000313" key="16">
    <source>
        <dbReference type="Proteomes" id="UP000000768"/>
    </source>
</evidence>
<evidence type="ECO:0000256" key="9">
    <source>
        <dbReference type="ARBA" id="ARBA00023004"/>
    </source>
</evidence>
<reference evidence="16" key="2">
    <citation type="journal article" date="2018" name="Plant J.">
        <title>The Sorghum bicolor reference genome: improved assembly, gene annotations, a transcriptome atlas, and signatures of genome organization.</title>
        <authorList>
            <person name="McCormick R.F."/>
            <person name="Truong S.K."/>
            <person name="Sreedasyam A."/>
            <person name="Jenkins J."/>
            <person name="Shu S."/>
            <person name="Sims D."/>
            <person name="Kennedy M."/>
            <person name="Amirebrahimi M."/>
            <person name="Weers B.D."/>
            <person name="McKinley B."/>
            <person name="Mattison A."/>
            <person name="Morishige D.T."/>
            <person name="Grimwood J."/>
            <person name="Schmutz J."/>
            <person name="Mullet J.E."/>
        </authorList>
    </citation>
    <scope>NUCLEOTIDE SEQUENCE [LARGE SCALE GENOMIC DNA]</scope>
    <source>
        <strain evidence="16">cv. BTx623</strain>
    </source>
</reference>
<dbReference type="Proteomes" id="UP000000768">
    <property type="component" value="Chromosome 1"/>
</dbReference>
<dbReference type="InterPro" id="IPR017972">
    <property type="entry name" value="Cyt_P450_CS"/>
</dbReference>
<dbReference type="CDD" id="cd11043">
    <property type="entry name" value="CYP90-like"/>
    <property type="match status" value="1"/>
</dbReference>
<name>A0A1B6QP84_SORBI</name>
<keyword evidence="7 14" id="KW-1133">Transmembrane helix</keyword>
<dbReference type="GO" id="GO:0004497">
    <property type="term" value="F:monooxygenase activity"/>
    <property type="evidence" value="ECO:0000318"/>
    <property type="project" value="GO_Central"/>
</dbReference>
<dbReference type="PROSITE" id="PS00086">
    <property type="entry name" value="CYTOCHROME_P450"/>
    <property type="match status" value="1"/>
</dbReference>
<reference evidence="15 16" key="1">
    <citation type="journal article" date="2009" name="Nature">
        <title>The Sorghum bicolor genome and the diversification of grasses.</title>
        <authorList>
            <person name="Paterson A.H."/>
            <person name="Bowers J.E."/>
            <person name="Bruggmann R."/>
            <person name="Dubchak I."/>
            <person name="Grimwood J."/>
            <person name="Gundlach H."/>
            <person name="Haberer G."/>
            <person name="Hellsten U."/>
            <person name="Mitros T."/>
            <person name="Poliakov A."/>
            <person name="Schmutz J."/>
            <person name="Spannagl M."/>
            <person name="Tang H."/>
            <person name="Wang X."/>
            <person name="Wicker T."/>
            <person name="Bharti A.K."/>
            <person name="Chapman J."/>
            <person name="Feltus F.A."/>
            <person name="Gowik U."/>
            <person name="Grigoriev I.V."/>
            <person name="Lyons E."/>
            <person name="Maher C.A."/>
            <person name="Martis M."/>
            <person name="Narechania A."/>
            <person name="Otillar R.P."/>
            <person name="Penning B.W."/>
            <person name="Salamov A.A."/>
            <person name="Wang Y."/>
            <person name="Zhang L."/>
            <person name="Carpita N.C."/>
            <person name="Freeling M."/>
            <person name="Gingle A.R."/>
            <person name="Hash C.T."/>
            <person name="Keller B."/>
            <person name="Klein P."/>
            <person name="Kresovich S."/>
            <person name="McCann M.C."/>
            <person name="Ming R."/>
            <person name="Peterson D.G."/>
            <person name="Mehboob-ur-Rahman"/>
            <person name="Ware D."/>
            <person name="Westhoff P."/>
            <person name="Mayer K.F."/>
            <person name="Messing J."/>
            <person name="Rokhsar D.S."/>
        </authorList>
    </citation>
    <scope>NUCLEOTIDE SEQUENCE [LARGE SCALE GENOMIC DNA]</scope>
    <source>
        <strain evidence="16">cv. BTx623</strain>
    </source>
</reference>